<accession>A0AAJ0BDB4</accession>
<keyword evidence="1" id="KW-0479">Metal-binding</keyword>
<feature type="compositionally biased region" description="Basic and acidic residues" evidence="6">
    <location>
        <begin position="363"/>
        <end position="375"/>
    </location>
</feature>
<dbReference type="InterPro" id="IPR019787">
    <property type="entry name" value="Znf_PHD-finger"/>
</dbReference>
<dbReference type="SUPFAM" id="SSF57850">
    <property type="entry name" value="RING/U-box"/>
    <property type="match status" value="1"/>
</dbReference>
<dbReference type="InterPro" id="IPR001965">
    <property type="entry name" value="Znf_PHD"/>
</dbReference>
<dbReference type="InterPro" id="IPR013083">
    <property type="entry name" value="Znf_RING/FYVE/PHD"/>
</dbReference>
<evidence type="ECO:0000256" key="2">
    <source>
        <dbReference type="ARBA" id="ARBA00022771"/>
    </source>
</evidence>
<feature type="domain" description="RING-type" evidence="8">
    <location>
        <begin position="98"/>
        <end position="121"/>
    </location>
</feature>
<sequence length="694" mass="75588">MADQCIVCLDSLDVEPSTAGALAGAVAPQDDPSSSVAAATAKNGSPGAAAAAAALQHADAALSVAPAAFIADGSSNTSRAASPGHHGNHEPVAQIQVCGHVLHDACLREWTEKANSCPICRQTFNLVHVYDKVGGTCLSTRKVEDRKQVAEFDAQAWLVENPEPEEDPTPCPICNLADNEEVLLLCDGCDAPYHTYCVDLDSVPGGSWYCMECSTAGIAAAVAPGLVNGYEDNVEQLYSVPRTQASVRQARRRARSDEWQGAWGRITGRVWDAINLDLDYQDDDEPSIFEGLRRSQQIRDRERRERERRENQRWQQRLNIASRVGAREVFARNIPRVLGRVTPIARPQRQESREAQMAWGALEKARRDENTEMESRKRKSRSGTAEPSEPQQEPERKLKRPRTRRLLPQNGESSSSVVNGVGSSSANHSGQASPPAAPLNAPEPPSFLSSLLREVEMSTPSDEEKIEALYGRLSGVNDAPSPPVASPSRASSSSPAPVPVVRPSSPAMTLSTLIQPVYPPANFSPTRSSSVNKHSRSSSPNRKTENHSSPENSDSEHRGRRNGASELQQPRPRRTHPVVVSRSEHVSPTRSEHASPTKALPLGVKESISGIVRSALKPHWKSSKLTTEQYVNINRDISQMLYKQVQDPNAINDDIRQSWRKLAIDEVDKAVAELITDKTTVGLGADKVVAGVKT</sequence>
<dbReference type="GO" id="GO:0008270">
    <property type="term" value="F:zinc ion binding"/>
    <property type="evidence" value="ECO:0007669"/>
    <property type="project" value="UniProtKB-KW"/>
</dbReference>
<evidence type="ECO:0000256" key="4">
    <source>
        <dbReference type="PROSITE-ProRule" id="PRU00175"/>
    </source>
</evidence>
<dbReference type="InterPro" id="IPR047157">
    <property type="entry name" value="PHRF1/Atg35"/>
</dbReference>
<evidence type="ECO:0000313" key="10">
    <source>
        <dbReference type="Proteomes" id="UP001239445"/>
    </source>
</evidence>
<feature type="coiled-coil region" evidence="5">
    <location>
        <begin position="292"/>
        <end position="324"/>
    </location>
</feature>
<evidence type="ECO:0000313" key="9">
    <source>
        <dbReference type="EMBL" id="KAK1756203.1"/>
    </source>
</evidence>
<dbReference type="Pfam" id="PF13639">
    <property type="entry name" value="zf-RING_2"/>
    <property type="match status" value="1"/>
</dbReference>
<keyword evidence="3" id="KW-0862">Zinc</keyword>
<dbReference type="EMBL" id="MU839832">
    <property type="protein sequence ID" value="KAK1756203.1"/>
    <property type="molecule type" value="Genomic_DNA"/>
</dbReference>
<feature type="compositionally biased region" description="Low complexity" evidence="6">
    <location>
        <begin position="406"/>
        <end position="434"/>
    </location>
</feature>
<dbReference type="AlphaFoldDB" id="A0AAJ0BDB4"/>
<evidence type="ECO:0000256" key="5">
    <source>
        <dbReference type="SAM" id="Coils"/>
    </source>
</evidence>
<feature type="compositionally biased region" description="Basic and acidic residues" evidence="6">
    <location>
        <begin position="582"/>
        <end position="595"/>
    </location>
</feature>
<dbReference type="PROSITE" id="PS50089">
    <property type="entry name" value="ZF_RING_2"/>
    <property type="match status" value="1"/>
</dbReference>
<dbReference type="SUPFAM" id="SSF57903">
    <property type="entry name" value="FYVE/PHD zinc finger"/>
    <property type="match status" value="1"/>
</dbReference>
<keyword evidence="2 4" id="KW-0863">Zinc-finger</keyword>
<feature type="compositionally biased region" description="Pro residues" evidence="6">
    <location>
        <begin position="435"/>
        <end position="445"/>
    </location>
</feature>
<dbReference type="SMART" id="SM00184">
    <property type="entry name" value="RING"/>
    <property type="match status" value="2"/>
</dbReference>
<dbReference type="SMART" id="SM00249">
    <property type="entry name" value="PHD"/>
    <property type="match status" value="1"/>
</dbReference>
<evidence type="ECO:0000256" key="6">
    <source>
        <dbReference type="SAM" id="MobiDB-lite"/>
    </source>
</evidence>
<dbReference type="Proteomes" id="UP001239445">
    <property type="component" value="Unassembled WGS sequence"/>
</dbReference>
<protein>
    <recommendedName>
        <fullName evidence="11">PHD and RING finger domain-containing protein</fullName>
    </recommendedName>
</protein>
<keyword evidence="10" id="KW-1185">Reference proteome</keyword>
<dbReference type="InterPro" id="IPR019786">
    <property type="entry name" value="Zinc_finger_PHD-type_CS"/>
</dbReference>
<dbReference type="Gene3D" id="3.30.40.10">
    <property type="entry name" value="Zinc/RING finger domain, C3HC4 (zinc finger)"/>
    <property type="match status" value="2"/>
</dbReference>
<dbReference type="PANTHER" id="PTHR12618">
    <property type="entry name" value="PHD AND RING FINGER DOMAIN-CONTAINING PROTEIN 1"/>
    <property type="match status" value="1"/>
</dbReference>
<reference evidence="9" key="1">
    <citation type="submission" date="2023-06" db="EMBL/GenBank/DDBJ databases">
        <title>Genome-scale phylogeny and comparative genomics of the fungal order Sordariales.</title>
        <authorList>
            <consortium name="Lawrence Berkeley National Laboratory"/>
            <person name="Hensen N."/>
            <person name="Bonometti L."/>
            <person name="Westerberg I."/>
            <person name="Brannstrom I.O."/>
            <person name="Guillou S."/>
            <person name="Cros-Aarteil S."/>
            <person name="Calhoun S."/>
            <person name="Haridas S."/>
            <person name="Kuo A."/>
            <person name="Mondo S."/>
            <person name="Pangilinan J."/>
            <person name="Riley R."/>
            <person name="Labutti K."/>
            <person name="Andreopoulos B."/>
            <person name="Lipzen A."/>
            <person name="Chen C."/>
            <person name="Yanf M."/>
            <person name="Daum C."/>
            <person name="Ng V."/>
            <person name="Clum A."/>
            <person name="Steindorff A."/>
            <person name="Ohm R."/>
            <person name="Martin F."/>
            <person name="Silar P."/>
            <person name="Natvig D."/>
            <person name="Lalanne C."/>
            <person name="Gautier V."/>
            <person name="Ament-Velasquez S.L."/>
            <person name="Kruys A."/>
            <person name="Hutchinson M.I."/>
            <person name="Powell A.J."/>
            <person name="Barry K."/>
            <person name="Miller A.N."/>
            <person name="Grigoriev I.V."/>
            <person name="Debuchy R."/>
            <person name="Gladieux P."/>
            <person name="Thoren M.H."/>
            <person name="Johannesson H."/>
        </authorList>
    </citation>
    <scope>NUCLEOTIDE SEQUENCE</scope>
    <source>
        <strain evidence="9">PSN4</strain>
    </source>
</reference>
<feature type="compositionally biased region" description="Polar residues" evidence="6">
    <location>
        <begin position="382"/>
        <end position="391"/>
    </location>
</feature>
<evidence type="ECO:0000256" key="1">
    <source>
        <dbReference type="ARBA" id="ARBA00022723"/>
    </source>
</evidence>
<dbReference type="Pfam" id="PF00628">
    <property type="entry name" value="PHD"/>
    <property type="match status" value="1"/>
</dbReference>
<dbReference type="PANTHER" id="PTHR12618:SF20">
    <property type="entry name" value="PHD AND RING FINGER DOMAIN-CONTAINING PROTEIN 1"/>
    <property type="match status" value="1"/>
</dbReference>
<dbReference type="InterPro" id="IPR011011">
    <property type="entry name" value="Znf_FYVE_PHD"/>
</dbReference>
<feature type="domain" description="PHD-type" evidence="7">
    <location>
        <begin position="168"/>
        <end position="216"/>
    </location>
</feature>
<organism evidence="9 10">
    <name type="scientific">Echria macrotheca</name>
    <dbReference type="NCBI Taxonomy" id="438768"/>
    <lineage>
        <taxon>Eukaryota</taxon>
        <taxon>Fungi</taxon>
        <taxon>Dikarya</taxon>
        <taxon>Ascomycota</taxon>
        <taxon>Pezizomycotina</taxon>
        <taxon>Sordariomycetes</taxon>
        <taxon>Sordariomycetidae</taxon>
        <taxon>Sordariales</taxon>
        <taxon>Schizotheciaceae</taxon>
        <taxon>Echria</taxon>
    </lineage>
</organism>
<evidence type="ECO:0000256" key="3">
    <source>
        <dbReference type="ARBA" id="ARBA00022833"/>
    </source>
</evidence>
<keyword evidence="5" id="KW-0175">Coiled coil</keyword>
<evidence type="ECO:0008006" key="11">
    <source>
        <dbReference type="Google" id="ProtNLM"/>
    </source>
</evidence>
<evidence type="ECO:0000259" key="8">
    <source>
        <dbReference type="PROSITE" id="PS50089"/>
    </source>
</evidence>
<gene>
    <name evidence="9" type="ORF">QBC47DRAFT_379394</name>
</gene>
<feature type="compositionally biased region" description="Low complexity" evidence="6">
    <location>
        <begin position="486"/>
        <end position="504"/>
    </location>
</feature>
<evidence type="ECO:0000259" key="7">
    <source>
        <dbReference type="PROSITE" id="PS50016"/>
    </source>
</evidence>
<feature type="region of interest" description="Disordered" evidence="6">
    <location>
        <begin position="361"/>
        <end position="504"/>
    </location>
</feature>
<dbReference type="CDD" id="cd15545">
    <property type="entry name" value="PHD_BAZ2A_like"/>
    <property type="match status" value="1"/>
</dbReference>
<dbReference type="InterPro" id="IPR001841">
    <property type="entry name" value="Znf_RING"/>
</dbReference>
<name>A0AAJ0BDB4_9PEZI</name>
<dbReference type="PROSITE" id="PS50016">
    <property type="entry name" value="ZF_PHD_2"/>
    <property type="match status" value="1"/>
</dbReference>
<feature type="region of interest" description="Disordered" evidence="6">
    <location>
        <begin position="519"/>
        <end position="598"/>
    </location>
</feature>
<dbReference type="PROSITE" id="PS01359">
    <property type="entry name" value="ZF_PHD_1"/>
    <property type="match status" value="1"/>
</dbReference>
<proteinExistence type="predicted"/>
<comment type="caution">
    <text evidence="9">The sequence shown here is derived from an EMBL/GenBank/DDBJ whole genome shotgun (WGS) entry which is preliminary data.</text>
</comment>